<gene>
    <name evidence="1" type="ORF">PECUL_23A048490</name>
</gene>
<protein>
    <submittedName>
        <fullName evidence="1">Uncharacterized protein</fullName>
    </submittedName>
</protein>
<reference evidence="1" key="1">
    <citation type="submission" date="2022-03" db="EMBL/GenBank/DDBJ databases">
        <authorList>
            <person name="Alioto T."/>
            <person name="Alioto T."/>
            <person name="Gomez Garrido J."/>
        </authorList>
    </citation>
    <scope>NUCLEOTIDE SEQUENCE</scope>
</reference>
<evidence type="ECO:0000313" key="1">
    <source>
        <dbReference type="EMBL" id="CAH2324248.1"/>
    </source>
</evidence>
<dbReference type="Proteomes" id="UP001295444">
    <property type="component" value="Chromosome 12"/>
</dbReference>
<proteinExistence type="predicted"/>
<organism evidence="1 2">
    <name type="scientific">Pelobates cultripes</name>
    <name type="common">Western spadefoot toad</name>
    <dbReference type="NCBI Taxonomy" id="61616"/>
    <lineage>
        <taxon>Eukaryota</taxon>
        <taxon>Metazoa</taxon>
        <taxon>Chordata</taxon>
        <taxon>Craniata</taxon>
        <taxon>Vertebrata</taxon>
        <taxon>Euteleostomi</taxon>
        <taxon>Amphibia</taxon>
        <taxon>Batrachia</taxon>
        <taxon>Anura</taxon>
        <taxon>Pelobatoidea</taxon>
        <taxon>Pelobatidae</taxon>
        <taxon>Pelobates</taxon>
    </lineage>
</organism>
<sequence length="52" mass="6097">MPEESSRQIEYRHPGWRVEPPGYILAKLVSETQVRPHASEFSCEVRLEAWIT</sequence>
<dbReference type="AlphaFoldDB" id="A0AAD1TD65"/>
<evidence type="ECO:0000313" key="2">
    <source>
        <dbReference type="Proteomes" id="UP001295444"/>
    </source>
</evidence>
<dbReference type="EMBL" id="OW240923">
    <property type="protein sequence ID" value="CAH2324248.1"/>
    <property type="molecule type" value="Genomic_DNA"/>
</dbReference>
<keyword evidence="2" id="KW-1185">Reference proteome</keyword>
<name>A0AAD1TD65_PELCU</name>
<accession>A0AAD1TD65</accession>